<dbReference type="EMBL" id="LGGP01000341">
    <property type="protein sequence ID" value="KUK78843.1"/>
    <property type="molecule type" value="Genomic_DNA"/>
</dbReference>
<protein>
    <submittedName>
        <fullName evidence="2">Uncharacterized protein</fullName>
    </submittedName>
</protein>
<organism evidence="2 3">
    <name type="scientific">Mesotoga prima</name>
    <dbReference type="NCBI Taxonomy" id="1184387"/>
    <lineage>
        <taxon>Bacteria</taxon>
        <taxon>Thermotogati</taxon>
        <taxon>Thermotogota</taxon>
        <taxon>Thermotogae</taxon>
        <taxon>Kosmotogales</taxon>
        <taxon>Kosmotogaceae</taxon>
        <taxon>Mesotoga</taxon>
    </lineage>
</organism>
<evidence type="ECO:0000313" key="3">
    <source>
        <dbReference type="Proteomes" id="UP000054092"/>
    </source>
</evidence>
<sequence length="50" mass="5528">YVDDSLFLLFVILTKVLVRISIHAAKNANTCKLQVVRESKRPGLGVAGSW</sequence>
<keyword evidence="1" id="KW-0812">Transmembrane</keyword>
<feature type="non-terminal residue" evidence="2">
    <location>
        <position position="1"/>
    </location>
</feature>
<comment type="caution">
    <text evidence="2">The sequence shown here is derived from an EMBL/GenBank/DDBJ whole genome shotgun (WGS) entry which is preliminary data.</text>
</comment>
<evidence type="ECO:0000256" key="1">
    <source>
        <dbReference type="SAM" id="Phobius"/>
    </source>
</evidence>
<keyword evidence="1" id="KW-1133">Transmembrane helix</keyword>
<dbReference type="PATRIC" id="fig|1184387.3.peg.11"/>
<accession>A0A101HL54</accession>
<gene>
    <name evidence="2" type="ORF">XD94_1625</name>
</gene>
<evidence type="ECO:0000313" key="2">
    <source>
        <dbReference type="EMBL" id="KUK78843.1"/>
    </source>
</evidence>
<feature type="transmembrane region" description="Helical" evidence="1">
    <location>
        <begin position="6"/>
        <end position="25"/>
    </location>
</feature>
<keyword evidence="1" id="KW-0472">Membrane</keyword>
<reference evidence="3" key="1">
    <citation type="journal article" date="2015" name="MBio">
        <title>Genome-Resolved Metagenomic Analysis Reveals Roles for Candidate Phyla and Other Microbial Community Members in Biogeochemical Transformations in Oil Reservoirs.</title>
        <authorList>
            <person name="Hu P."/>
            <person name="Tom L."/>
            <person name="Singh A."/>
            <person name="Thomas B.C."/>
            <person name="Baker B.J."/>
            <person name="Piceno Y.M."/>
            <person name="Andersen G.L."/>
            <person name="Banfield J.F."/>
        </authorList>
    </citation>
    <scope>NUCLEOTIDE SEQUENCE [LARGE SCALE GENOMIC DNA]</scope>
</reference>
<proteinExistence type="predicted"/>
<name>A0A101HL54_9BACT</name>
<dbReference type="AlphaFoldDB" id="A0A101HL54"/>
<dbReference type="Proteomes" id="UP000054092">
    <property type="component" value="Unassembled WGS sequence"/>
</dbReference>